<comment type="caution">
    <text evidence="2">The sequence shown here is derived from an EMBL/GenBank/DDBJ whole genome shotgun (WGS) entry which is preliminary data.</text>
</comment>
<sequence>MASITTMNARHRRTGEMRYFENEDHARRVLGDDILTWELIPWHGWQWGGPAELLPDDQGRLPGTPGHNPDYRRRSPKKVARRTHG</sequence>
<dbReference type="RefSeq" id="WP_306990546.1">
    <property type="nucleotide sequence ID" value="NZ_JAUSUT010000001.1"/>
</dbReference>
<organism evidence="2 3">
    <name type="scientific">Amycolatopsis thermophila</name>
    <dbReference type="NCBI Taxonomy" id="206084"/>
    <lineage>
        <taxon>Bacteria</taxon>
        <taxon>Bacillati</taxon>
        <taxon>Actinomycetota</taxon>
        <taxon>Actinomycetes</taxon>
        <taxon>Pseudonocardiales</taxon>
        <taxon>Pseudonocardiaceae</taxon>
        <taxon>Amycolatopsis</taxon>
    </lineage>
</organism>
<proteinExistence type="predicted"/>
<protein>
    <submittedName>
        <fullName evidence="2">Uncharacterized protein</fullName>
    </submittedName>
</protein>
<dbReference type="EMBL" id="JAUSUT010000001">
    <property type="protein sequence ID" value="MDQ0377940.1"/>
    <property type="molecule type" value="Genomic_DNA"/>
</dbReference>
<evidence type="ECO:0000313" key="3">
    <source>
        <dbReference type="Proteomes" id="UP001229651"/>
    </source>
</evidence>
<feature type="region of interest" description="Disordered" evidence="1">
    <location>
        <begin position="53"/>
        <end position="85"/>
    </location>
</feature>
<accession>A0ABU0ERL0</accession>
<name>A0ABU0ERL0_9PSEU</name>
<keyword evidence="3" id="KW-1185">Reference proteome</keyword>
<dbReference type="Proteomes" id="UP001229651">
    <property type="component" value="Unassembled WGS sequence"/>
</dbReference>
<evidence type="ECO:0000313" key="2">
    <source>
        <dbReference type="EMBL" id="MDQ0377940.1"/>
    </source>
</evidence>
<evidence type="ECO:0000256" key="1">
    <source>
        <dbReference type="SAM" id="MobiDB-lite"/>
    </source>
</evidence>
<reference evidence="2 3" key="1">
    <citation type="submission" date="2023-07" db="EMBL/GenBank/DDBJ databases">
        <title>Sequencing the genomes of 1000 actinobacteria strains.</title>
        <authorList>
            <person name="Klenk H.-P."/>
        </authorList>
    </citation>
    <scope>NUCLEOTIDE SEQUENCE [LARGE SCALE GENOMIC DNA]</scope>
    <source>
        <strain evidence="2 3">DSM 45805</strain>
    </source>
</reference>
<feature type="compositionally biased region" description="Basic residues" evidence="1">
    <location>
        <begin position="74"/>
        <end position="85"/>
    </location>
</feature>
<gene>
    <name evidence="2" type="ORF">FB470_001934</name>
</gene>